<keyword evidence="1" id="KW-1133">Transmembrane helix</keyword>
<proteinExistence type="predicted"/>
<gene>
    <name evidence="2" type="ORF">JCM19294_2713</name>
</gene>
<keyword evidence="1" id="KW-0812">Transmembrane</keyword>
<dbReference type="AlphaFoldDB" id="A0A090QK88"/>
<accession>A0A090QK88</accession>
<evidence type="ECO:0000256" key="1">
    <source>
        <dbReference type="SAM" id="Phobius"/>
    </source>
</evidence>
<keyword evidence="1" id="KW-0472">Membrane</keyword>
<reference evidence="2" key="1">
    <citation type="journal article" date="2014" name="Genome Announc.">
        <title>Draft Genome Sequences of Marine Flavobacterium Nonlabens Strains NR17, NR24, NR27, NR32, NR33, and Ara13.</title>
        <authorList>
            <person name="Nakanishi M."/>
            <person name="Meirelles P."/>
            <person name="Suzuki R."/>
            <person name="Takatani N."/>
            <person name="Mino S."/>
            <person name="Suda W."/>
            <person name="Oshima K."/>
            <person name="Hattori M."/>
            <person name="Ohkuma M."/>
            <person name="Hosokawa M."/>
            <person name="Miyashita K."/>
            <person name="Thompson F.L."/>
            <person name="Niwa A."/>
            <person name="Sawabe T."/>
            <person name="Sawabe T."/>
        </authorList>
    </citation>
    <scope>NUCLEOTIDE SEQUENCE [LARGE SCALE GENOMIC DNA]</scope>
    <source>
        <strain evidence="2">JCM 19294</strain>
    </source>
</reference>
<sequence length="235" mass="26529">MNNFLDLIFSDVNSILTVLIILLAIYWILTAISGVDFDLDVDIDVNVDADMDLDIDTVDPGNIEFGDVASSEVQKEHVVNKGTRRLKWWQIVLIYFNFVGLPFMFTFTSWIFVWWICTLLATDITGTENNTIGFLFMLALLIPSLFLNKLFTTPFKSFFAKLNKNGDVPVDFLGRTATLLSSISGEKLGNAEVVVDGNPMSIYVKSLDGSLLSFRESVLIIKQSQDKNYYYVSKE</sequence>
<protein>
    <recommendedName>
        <fullName evidence="4">DUF1449 domain-containing protein</fullName>
    </recommendedName>
</protein>
<evidence type="ECO:0008006" key="4">
    <source>
        <dbReference type="Google" id="ProtNLM"/>
    </source>
</evidence>
<dbReference type="RefSeq" id="WP_042276766.1">
    <property type="nucleotide sequence ID" value="NZ_BBML01000001.1"/>
</dbReference>
<dbReference type="Proteomes" id="UP000029221">
    <property type="component" value="Unassembled WGS sequence"/>
</dbReference>
<keyword evidence="3" id="KW-1185">Reference proteome</keyword>
<evidence type="ECO:0000313" key="3">
    <source>
        <dbReference type="Proteomes" id="UP000029221"/>
    </source>
</evidence>
<feature type="transmembrane region" description="Helical" evidence="1">
    <location>
        <begin position="12"/>
        <end position="29"/>
    </location>
</feature>
<feature type="transmembrane region" description="Helical" evidence="1">
    <location>
        <begin position="91"/>
        <end position="112"/>
    </location>
</feature>
<organism evidence="2 3">
    <name type="scientific">Nonlabens tegetincola</name>
    <dbReference type="NCBI Taxonomy" id="323273"/>
    <lineage>
        <taxon>Bacteria</taxon>
        <taxon>Pseudomonadati</taxon>
        <taxon>Bacteroidota</taxon>
        <taxon>Flavobacteriia</taxon>
        <taxon>Flavobacteriales</taxon>
        <taxon>Flavobacteriaceae</taxon>
        <taxon>Nonlabens</taxon>
    </lineage>
</organism>
<dbReference type="STRING" id="319236.BST91_11180"/>
<dbReference type="EMBL" id="BBML01000001">
    <property type="protein sequence ID" value="GAK95931.1"/>
    <property type="molecule type" value="Genomic_DNA"/>
</dbReference>
<feature type="transmembrane region" description="Helical" evidence="1">
    <location>
        <begin position="132"/>
        <end position="151"/>
    </location>
</feature>
<name>A0A090QK88_9FLAO</name>
<dbReference type="eggNOG" id="ENOG502ZAKF">
    <property type="taxonomic scope" value="Bacteria"/>
</dbReference>
<evidence type="ECO:0000313" key="2">
    <source>
        <dbReference type="EMBL" id="GAK95931.1"/>
    </source>
</evidence>
<comment type="caution">
    <text evidence="2">The sequence shown here is derived from an EMBL/GenBank/DDBJ whole genome shotgun (WGS) entry which is preliminary data.</text>
</comment>